<dbReference type="InterPro" id="IPR011009">
    <property type="entry name" value="Kinase-like_dom_sf"/>
</dbReference>
<organism evidence="6">
    <name type="scientific">Tetraodon nigroviridis</name>
    <name type="common">Spotted green pufferfish</name>
    <name type="synonym">Chelonodon nigroviridis</name>
    <dbReference type="NCBI Taxonomy" id="99883"/>
    <lineage>
        <taxon>Eukaryota</taxon>
        <taxon>Metazoa</taxon>
        <taxon>Chordata</taxon>
        <taxon>Craniata</taxon>
        <taxon>Vertebrata</taxon>
        <taxon>Euteleostomi</taxon>
        <taxon>Actinopterygii</taxon>
        <taxon>Neopterygii</taxon>
        <taxon>Teleostei</taxon>
        <taxon>Neoteleostei</taxon>
        <taxon>Acanthomorphata</taxon>
        <taxon>Eupercaria</taxon>
        <taxon>Tetraodontiformes</taxon>
        <taxon>Tetradontoidea</taxon>
        <taxon>Tetraodontidae</taxon>
        <taxon>Tetraodon</taxon>
    </lineage>
</organism>
<dbReference type="OrthoDB" id="3649325at2759"/>
<keyword evidence="1" id="KW-0443">Lipid metabolism</keyword>
<dbReference type="PANTHER" id="PTHR22603:SF102">
    <property type="entry name" value="CHOLINE KINASE ALPHA"/>
    <property type="match status" value="1"/>
</dbReference>
<protein>
    <recommendedName>
        <fullName evidence="5">ethanolamine kinase</fullName>
        <ecNumber evidence="5">2.7.1.82</ecNumber>
    </recommendedName>
</protein>
<dbReference type="GO" id="GO:0005737">
    <property type="term" value="C:cytoplasm"/>
    <property type="evidence" value="ECO:0007669"/>
    <property type="project" value="TreeGrafter"/>
</dbReference>
<proteinExistence type="inferred from homology"/>
<reference evidence="6" key="2">
    <citation type="submission" date="2004-02" db="EMBL/GenBank/DDBJ databases">
        <authorList>
            <consortium name="Genoscope"/>
            <consortium name="Whitehead Institute Centre for Genome Research"/>
        </authorList>
    </citation>
    <scope>NUCLEOTIDE SEQUENCE</scope>
</reference>
<comment type="caution">
    <text evidence="6">The sequence shown here is derived from an EMBL/GenBank/DDBJ whole genome shotgun (WGS) entry which is preliminary data.</text>
</comment>
<accession>Q4RCP7</accession>
<evidence type="ECO:0000256" key="5">
    <source>
        <dbReference type="ARBA" id="ARBA00038874"/>
    </source>
</evidence>
<dbReference type="SUPFAM" id="SSF56112">
    <property type="entry name" value="Protein kinase-like (PK-like)"/>
    <property type="match status" value="1"/>
</dbReference>
<name>Q4RCP7_TETNG</name>
<sequence length="50" mass="5792">RLLLASTNSPVVFCHNDCQEGNILLLEGCQSSDKQKLMFIDFEYSSYNYR</sequence>
<dbReference type="Gene3D" id="3.90.1200.10">
    <property type="match status" value="1"/>
</dbReference>
<evidence type="ECO:0000313" key="6">
    <source>
        <dbReference type="EMBL" id="CAG13836.1"/>
    </source>
</evidence>
<gene>
    <name evidence="6" type="ORF">GSTENG00036060001</name>
</gene>
<dbReference type="PANTHER" id="PTHR22603">
    <property type="entry name" value="CHOLINE/ETHANOALAMINE KINASE"/>
    <property type="match status" value="1"/>
</dbReference>
<dbReference type="Pfam" id="PF01633">
    <property type="entry name" value="Choline_kinase"/>
    <property type="match status" value="1"/>
</dbReference>
<comment type="pathway">
    <text evidence="3">Phospholipid metabolism; phosphatidylethanolamine biosynthesis; phosphatidylethanolamine from ethanolamine: step 1/3.</text>
</comment>
<evidence type="ECO:0000256" key="2">
    <source>
        <dbReference type="ARBA" id="ARBA00023264"/>
    </source>
</evidence>
<dbReference type="EMBL" id="CAAE01018340">
    <property type="protein sequence ID" value="CAG13836.1"/>
    <property type="molecule type" value="Genomic_DNA"/>
</dbReference>
<keyword evidence="1" id="KW-0444">Lipid biosynthesis</keyword>
<keyword evidence="2" id="KW-1208">Phospholipid metabolism</keyword>
<feature type="non-terminal residue" evidence="6">
    <location>
        <position position="1"/>
    </location>
</feature>
<dbReference type="GO" id="GO:0006646">
    <property type="term" value="P:phosphatidylethanolamine biosynthetic process"/>
    <property type="evidence" value="ECO:0007669"/>
    <property type="project" value="TreeGrafter"/>
</dbReference>
<evidence type="ECO:0000256" key="3">
    <source>
        <dbReference type="ARBA" id="ARBA00037883"/>
    </source>
</evidence>
<dbReference type="GO" id="GO:0004305">
    <property type="term" value="F:ethanolamine kinase activity"/>
    <property type="evidence" value="ECO:0007669"/>
    <property type="project" value="UniProtKB-EC"/>
</dbReference>
<evidence type="ECO:0000256" key="1">
    <source>
        <dbReference type="ARBA" id="ARBA00023209"/>
    </source>
</evidence>
<comment type="similarity">
    <text evidence="4">Belongs to the choline/ethanolamine kinase family.</text>
</comment>
<dbReference type="AlphaFoldDB" id="Q4RCP7"/>
<evidence type="ECO:0000256" key="4">
    <source>
        <dbReference type="ARBA" id="ARBA00038211"/>
    </source>
</evidence>
<dbReference type="GO" id="GO:0004103">
    <property type="term" value="F:choline kinase activity"/>
    <property type="evidence" value="ECO:0007669"/>
    <property type="project" value="TreeGrafter"/>
</dbReference>
<dbReference type="EC" id="2.7.1.82" evidence="5"/>
<dbReference type="KEGG" id="tng:GSTEN00036060G001"/>
<keyword evidence="1" id="KW-0594">Phospholipid biosynthesis</keyword>
<reference evidence="6" key="1">
    <citation type="journal article" date="2004" name="Nature">
        <title>Genome duplication in the teleost fish Tetraodon nigroviridis reveals the early vertebrate proto-karyotype.</title>
        <authorList>
            <person name="Jaillon O."/>
            <person name="Aury J.-M."/>
            <person name="Brunet F."/>
            <person name="Petit J.-L."/>
            <person name="Stange-Thomann N."/>
            <person name="Mauceli E."/>
            <person name="Bouneau L."/>
            <person name="Fischer C."/>
            <person name="Ozouf-Costaz C."/>
            <person name="Bernot A."/>
            <person name="Nicaud S."/>
            <person name="Jaffe D."/>
            <person name="Fisher S."/>
            <person name="Lutfalla G."/>
            <person name="Dossat C."/>
            <person name="Segurens B."/>
            <person name="Dasilva C."/>
            <person name="Salanoubat M."/>
            <person name="Levy M."/>
            <person name="Boudet N."/>
            <person name="Castellano S."/>
            <person name="Anthouard V."/>
            <person name="Jubin C."/>
            <person name="Castelli V."/>
            <person name="Katinka M."/>
            <person name="Vacherie B."/>
            <person name="Biemont C."/>
            <person name="Skalli Z."/>
            <person name="Cattolico L."/>
            <person name="Poulain J."/>
            <person name="De Berardinis V."/>
            <person name="Cruaud C."/>
            <person name="Duprat S."/>
            <person name="Brottier P."/>
            <person name="Coutanceau J.-P."/>
            <person name="Gouzy J."/>
            <person name="Parra G."/>
            <person name="Lardier G."/>
            <person name="Chapple C."/>
            <person name="McKernan K.J."/>
            <person name="McEwan P."/>
            <person name="Bosak S."/>
            <person name="Kellis M."/>
            <person name="Volff J.-N."/>
            <person name="Guigo R."/>
            <person name="Zody M.C."/>
            <person name="Mesirov J."/>
            <person name="Lindblad-Toh K."/>
            <person name="Birren B."/>
            <person name="Nusbaum C."/>
            <person name="Kahn D."/>
            <person name="Robinson-Rechavi M."/>
            <person name="Laudet V."/>
            <person name="Schachter V."/>
            <person name="Quetier F."/>
            <person name="Saurin W."/>
            <person name="Scarpelli C."/>
            <person name="Wincker P."/>
            <person name="Lander E.S."/>
            <person name="Weissenbach J."/>
            <person name="Roest Crollius H."/>
        </authorList>
    </citation>
    <scope>NUCLEOTIDE SEQUENCE [LARGE SCALE GENOMIC DNA]</scope>
</reference>